<dbReference type="InterPro" id="IPR019363">
    <property type="entry name" value="LDAH"/>
</dbReference>
<protein>
    <recommendedName>
        <fullName evidence="3">Lipid droplet-associated hydrolase</fullName>
        <ecNumber evidence="7">3.1.1.13</ecNumber>
    </recommendedName>
    <alternativeName>
        <fullName evidence="6">Lipid droplet-associated serine hydrolase</fullName>
    </alternativeName>
</protein>
<dbReference type="Proteomes" id="UP000887577">
    <property type="component" value="Unplaced"/>
</dbReference>
<evidence type="ECO:0000256" key="4">
    <source>
        <dbReference type="ARBA" id="ARBA00022677"/>
    </source>
</evidence>
<evidence type="ECO:0000256" key="1">
    <source>
        <dbReference type="ARBA" id="ARBA00004502"/>
    </source>
</evidence>
<accession>A0A914XWS0</accession>
<dbReference type="PANTHER" id="PTHR13390:SF0">
    <property type="entry name" value="LIPID DROPLET-ASSOCIATED HYDROLASE"/>
    <property type="match status" value="1"/>
</dbReference>
<dbReference type="GO" id="GO:0004771">
    <property type="term" value="F:sterol ester esterase activity"/>
    <property type="evidence" value="ECO:0007669"/>
    <property type="project" value="UniProtKB-EC"/>
</dbReference>
<keyword evidence="4" id="KW-0551">Lipid droplet</keyword>
<proteinExistence type="inferred from homology"/>
<sequence>MNHEIFTTWLKVSHKYTRVTRQRNFIPKQNEEEEKAKLIFVMIPGNPGNDKSYDRFGEQIFEEMSQKEFHIPTEFYSIAYLNHVELPNHLKNEESDITTHDDIYLLNDQTDHKFNFFMEYMPKNIPIILIGHSIGAYIVLKILPKLVENGFNIVKVIGLFPAVEELASSPNGVKFGGIFKVRFLVNANKKHGTLAACHKMPMLIISMTV</sequence>
<dbReference type="Pfam" id="PF10230">
    <property type="entry name" value="LIDHydrolase"/>
    <property type="match status" value="1"/>
</dbReference>
<dbReference type="WBParaSite" id="PSU_v2.g11411.t1">
    <property type="protein sequence ID" value="PSU_v2.g11411.t1"/>
    <property type="gene ID" value="PSU_v2.g11411"/>
</dbReference>
<comment type="subcellular location">
    <subcellularLocation>
        <location evidence="1">Lipid droplet</location>
    </subcellularLocation>
</comment>
<dbReference type="EC" id="3.1.1.13" evidence="7"/>
<dbReference type="GO" id="GO:0019915">
    <property type="term" value="P:lipid storage"/>
    <property type="evidence" value="ECO:0007669"/>
    <property type="project" value="InterPro"/>
</dbReference>
<dbReference type="GO" id="GO:0005811">
    <property type="term" value="C:lipid droplet"/>
    <property type="evidence" value="ECO:0007669"/>
    <property type="project" value="UniProtKB-SubCell"/>
</dbReference>
<keyword evidence="5" id="KW-0378">Hydrolase</keyword>
<evidence type="ECO:0000256" key="8">
    <source>
        <dbReference type="ARBA" id="ARBA00049527"/>
    </source>
</evidence>
<dbReference type="SUPFAM" id="SSF53474">
    <property type="entry name" value="alpha/beta-Hydrolases"/>
    <property type="match status" value="1"/>
</dbReference>
<evidence type="ECO:0000313" key="9">
    <source>
        <dbReference type="Proteomes" id="UP000887577"/>
    </source>
</evidence>
<evidence type="ECO:0000256" key="2">
    <source>
        <dbReference type="ARBA" id="ARBA00008300"/>
    </source>
</evidence>
<name>A0A914XWS0_9BILA</name>
<keyword evidence="9" id="KW-1185">Reference proteome</keyword>
<dbReference type="PANTHER" id="PTHR13390">
    <property type="entry name" value="LIPASE"/>
    <property type="match status" value="1"/>
</dbReference>
<evidence type="ECO:0000256" key="7">
    <source>
        <dbReference type="ARBA" id="ARBA00039150"/>
    </source>
</evidence>
<comment type="similarity">
    <text evidence="2">Belongs to the AB hydrolase superfamily. LDAH family.</text>
</comment>
<dbReference type="InterPro" id="IPR029058">
    <property type="entry name" value="AB_hydrolase_fold"/>
</dbReference>
<evidence type="ECO:0000256" key="5">
    <source>
        <dbReference type="ARBA" id="ARBA00022801"/>
    </source>
</evidence>
<organism evidence="9 10">
    <name type="scientific">Panagrolaimus superbus</name>
    <dbReference type="NCBI Taxonomy" id="310955"/>
    <lineage>
        <taxon>Eukaryota</taxon>
        <taxon>Metazoa</taxon>
        <taxon>Ecdysozoa</taxon>
        <taxon>Nematoda</taxon>
        <taxon>Chromadorea</taxon>
        <taxon>Rhabditida</taxon>
        <taxon>Tylenchina</taxon>
        <taxon>Panagrolaimomorpha</taxon>
        <taxon>Panagrolaimoidea</taxon>
        <taxon>Panagrolaimidae</taxon>
        <taxon>Panagrolaimus</taxon>
    </lineage>
</organism>
<dbReference type="AlphaFoldDB" id="A0A914XWS0"/>
<reference evidence="10" key="1">
    <citation type="submission" date="2022-11" db="UniProtKB">
        <authorList>
            <consortium name="WormBaseParasite"/>
        </authorList>
    </citation>
    <scope>IDENTIFICATION</scope>
</reference>
<evidence type="ECO:0000256" key="3">
    <source>
        <dbReference type="ARBA" id="ARBA00019242"/>
    </source>
</evidence>
<evidence type="ECO:0000256" key="6">
    <source>
        <dbReference type="ARBA" id="ARBA00031924"/>
    </source>
</evidence>
<dbReference type="Gene3D" id="3.40.50.1820">
    <property type="entry name" value="alpha/beta hydrolase"/>
    <property type="match status" value="1"/>
</dbReference>
<evidence type="ECO:0000313" key="10">
    <source>
        <dbReference type="WBParaSite" id="PSU_v2.g11411.t1"/>
    </source>
</evidence>
<comment type="catalytic activity">
    <reaction evidence="8">
        <text>a cholesterol ester + H2O = cholesterol + a fatty acid + H(+)</text>
        <dbReference type="Rhea" id="RHEA:36403"/>
        <dbReference type="ChEBI" id="CHEBI:15377"/>
        <dbReference type="ChEBI" id="CHEBI:15378"/>
        <dbReference type="ChEBI" id="CHEBI:16113"/>
        <dbReference type="ChEBI" id="CHEBI:17002"/>
        <dbReference type="ChEBI" id="CHEBI:28868"/>
        <dbReference type="EC" id="3.1.1.13"/>
    </reaction>
    <physiologicalReaction direction="left-to-right" evidence="8">
        <dbReference type="Rhea" id="RHEA:36404"/>
    </physiologicalReaction>
</comment>